<name>A0A1J4J1V5_9EUKA</name>
<protein>
    <recommendedName>
        <fullName evidence="4">Doublecortin domain-containing protein</fullName>
    </recommendedName>
</protein>
<feature type="region of interest" description="Disordered" evidence="1">
    <location>
        <begin position="126"/>
        <end position="160"/>
    </location>
</feature>
<dbReference type="InterPro" id="IPR036572">
    <property type="entry name" value="Doublecortin_dom_sf"/>
</dbReference>
<dbReference type="SUPFAM" id="SSF52540">
    <property type="entry name" value="P-loop containing nucleoside triphosphate hydrolases"/>
    <property type="match status" value="1"/>
</dbReference>
<evidence type="ECO:0000313" key="3">
    <source>
        <dbReference type="Proteomes" id="UP000179807"/>
    </source>
</evidence>
<feature type="region of interest" description="Disordered" evidence="1">
    <location>
        <begin position="1"/>
        <end position="47"/>
    </location>
</feature>
<dbReference type="InterPro" id="IPR027417">
    <property type="entry name" value="P-loop_NTPase"/>
</dbReference>
<comment type="caution">
    <text evidence="2">The sequence shown here is derived from an EMBL/GenBank/DDBJ whole genome shotgun (WGS) entry which is preliminary data.</text>
</comment>
<dbReference type="OrthoDB" id="9999986at2759"/>
<dbReference type="GO" id="GO:0035556">
    <property type="term" value="P:intracellular signal transduction"/>
    <property type="evidence" value="ECO:0007669"/>
    <property type="project" value="InterPro"/>
</dbReference>
<dbReference type="VEuPathDB" id="TrichDB:TRFO_40217"/>
<dbReference type="AlphaFoldDB" id="A0A1J4J1V5"/>
<feature type="compositionally biased region" description="Acidic residues" evidence="1">
    <location>
        <begin position="12"/>
        <end position="24"/>
    </location>
</feature>
<gene>
    <name evidence="2" type="ORF">TRFO_40217</name>
</gene>
<feature type="compositionally biased region" description="Basic and acidic residues" evidence="1">
    <location>
        <begin position="599"/>
        <end position="631"/>
    </location>
</feature>
<dbReference type="RefSeq" id="XP_068346625.1">
    <property type="nucleotide sequence ID" value="XM_068513069.1"/>
</dbReference>
<proteinExistence type="predicted"/>
<evidence type="ECO:0008006" key="4">
    <source>
        <dbReference type="Google" id="ProtNLM"/>
    </source>
</evidence>
<accession>A0A1J4J1V5</accession>
<feature type="compositionally biased region" description="Basic and acidic residues" evidence="1">
    <location>
        <begin position="135"/>
        <end position="160"/>
    </location>
</feature>
<evidence type="ECO:0000313" key="2">
    <source>
        <dbReference type="EMBL" id="OHS93488.1"/>
    </source>
</evidence>
<organism evidence="2 3">
    <name type="scientific">Tritrichomonas foetus</name>
    <dbReference type="NCBI Taxonomy" id="1144522"/>
    <lineage>
        <taxon>Eukaryota</taxon>
        <taxon>Metamonada</taxon>
        <taxon>Parabasalia</taxon>
        <taxon>Tritrichomonadida</taxon>
        <taxon>Tritrichomonadidae</taxon>
        <taxon>Tritrichomonas</taxon>
    </lineage>
</organism>
<sequence length="640" mass="72945">MSDQDLAQEIGEQIEEEEEEEAIEENIKNKNSNPSSPTQRKPLHERSMRGKLIYIAKNAYPRDNFKRYKFTSLDKLLSESMTLVGLNEHAKKIYKEDGTVVKDETDILDGQKYLISCGEKYNYGFPSPGRKSSPIKKDVPPEEVEDKSPAKPDEPPKSKEQIKFEKKQQRFQKEVLSFQRILAVSPKTVEETLHHATSSVFQSLLENQRRRLPNYYQLQEIHDSTQQGRFISHLIDQKICPSSNDILAEVDDWTINFLKAASLDELKYVITGPRQSGKTTLLYTISSILFRKLQISEEASNYLFFPMNFEYQTLELSNHSNLLKLFISTAFDALEYCNFALLPYVQQLRKWFIMTVYGAQLQFPNGITQVGNVDVNALTALSKGLGTALKGQGQNGLQNFIQKVCEFPALFAKALGFTDVIFILDSFEYCDFFFTPNDEVFPESLKPVSLSQTLCESLMNNSSLYLISLQDEQHFMECFSCDDAALIDTEGLLRGITSPSEIIVRQPPLRLGIDDCLGCPGYISMFEKLCNMARAMQLNAAATSQYSLIRTQADLSRMKVVKQELVRLCHLLMYSGSELITKELLNTILAEEILVVTMNEKEEKENDDKEEEEKNQKENHESTENNEEDKASTATVEDSI</sequence>
<dbReference type="EMBL" id="MLAK01001396">
    <property type="protein sequence ID" value="OHS93488.1"/>
    <property type="molecule type" value="Genomic_DNA"/>
</dbReference>
<reference evidence="2" key="1">
    <citation type="submission" date="2016-10" db="EMBL/GenBank/DDBJ databases">
        <authorList>
            <person name="Benchimol M."/>
            <person name="Almeida L.G."/>
            <person name="Vasconcelos A.T."/>
            <person name="Perreira-Neves A."/>
            <person name="Rosa I.A."/>
            <person name="Tasca T."/>
            <person name="Bogo M.R."/>
            <person name="de Souza W."/>
        </authorList>
    </citation>
    <scope>NUCLEOTIDE SEQUENCE [LARGE SCALE GENOMIC DNA]</scope>
    <source>
        <strain evidence="2">K</strain>
    </source>
</reference>
<feature type="region of interest" description="Disordered" evidence="1">
    <location>
        <begin position="599"/>
        <end position="640"/>
    </location>
</feature>
<keyword evidence="3" id="KW-1185">Reference proteome</keyword>
<dbReference type="Proteomes" id="UP000179807">
    <property type="component" value="Unassembled WGS sequence"/>
</dbReference>
<dbReference type="GeneID" id="94847773"/>
<evidence type="ECO:0000256" key="1">
    <source>
        <dbReference type="SAM" id="MobiDB-lite"/>
    </source>
</evidence>
<dbReference type="SUPFAM" id="SSF89837">
    <property type="entry name" value="Doublecortin (DC)"/>
    <property type="match status" value="1"/>
</dbReference>